<evidence type="ECO:0000259" key="1">
    <source>
        <dbReference type="Pfam" id="PF12937"/>
    </source>
</evidence>
<gene>
    <name evidence="2" type="ORF">EIP91_005070</name>
</gene>
<dbReference type="EMBL" id="RWJN01000028">
    <property type="protein sequence ID" value="TCD70088.1"/>
    <property type="molecule type" value="Genomic_DNA"/>
</dbReference>
<sequence>MASDEVHLPPELLHDVFSLLREDETTLSSCILVSRHWYKSGRSERFRILHLRCRKELSNEGGDVFSRFWRGRPPTHLSHHVRDLRIWFGSDWSLRGQVTAYELDALISHFPHLQFLTLEGADLILASNDDKRWENPLSLRELRLNDIHFHMQDWTKKSQEEIEQGNYMPTHCSLVQLFNMFGTVDALHMDDIWPPGRPGYDLESYSYSTYSWESAQRSAIWAEAARVSEDFNVLKPVTYTGAPNRKRSQEEALDLLSNAVALESVDHLEVDESIVITRDLLGQARNALRHLRLAINDHPLEFYESEAGSEFPYLPHDPTLYGIAWCKDLVHLEIITPLELWSWRSNGPDSAPLPETLMEVLAVVTPTVATMVIECRHGDCEHLDYFNWTPLDELLSQRVALMELRLRFLPYSWHRSGIPALPFSQAQLVEQRLPRLKSKLGSRLHFFI</sequence>
<organism evidence="2 3">
    <name type="scientific">Steccherinum ochraceum</name>
    <dbReference type="NCBI Taxonomy" id="92696"/>
    <lineage>
        <taxon>Eukaryota</taxon>
        <taxon>Fungi</taxon>
        <taxon>Dikarya</taxon>
        <taxon>Basidiomycota</taxon>
        <taxon>Agaricomycotina</taxon>
        <taxon>Agaricomycetes</taxon>
        <taxon>Polyporales</taxon>
        <taxon>Steccherinaceae</taxon>
        <taxon>Steccherinum</taxon>
    </lineage>
</organism>
<feature type="domain" description="F-box" evidence="1">
    <location>
        <begin position="7"/>
        <end position="39"/>
    </location>
</feature>
<dbReference type="Proteomes" id="UP000292702">
    <property type="component" value="Unassembled WGS sequence"/>
</dbReference>
<dbReference type="SUPFAM" id="SSF81383">
    <property type="entry name" value="F-box domain"/>
    <property type="match status" value="1"/>
</dbReference>
<comment type="caution">
    <text evidence="2">The sequence shown here is derived from an EMBL/GenBank/DDBJ whole genome shotgun (WGS) entry which is preliminary data.</text>
</comment>
<dbReference type="InterPro" id="IPR001810">
    <property type="entry name" value="F-box_dom"/>
</dbReference>
<proteinExistence type="predicted"/>
<reference evidence="2 3" key="1">
    <citation type="submission" date="2018-11" db="EMBL/GenBank/DDBJ databases">
        <title>Genome assembly of Steccherinum ochraceum LE-BIN_3174, the white-rot fungus of the Steccherinaceae family (The Residual Polyporoid clade, Polyporales, Basidiomycota).</title>
        <authorList>
            <person name="Fedorova T.V."/>
            <person name="Glazunova O.A."/>
            <person name="Landesman E.O."/>
            <person name="Moiseenko K.V."/>
            <person name="Psurtseva N.V."/>
            <person name="Savinova O.S."/>
            <person name="Shakhova N.V."/>
            <person name="Tyazhelova T.V."/>
            <person name="Vasina D.V."/>
        </authorList>
    </citation>
    <scope>NUCLEOTIDE SEQUENCE [LARGE SCALE GENOMIC DNA]</scope>
    <source>
        <strain evidence="2 3">LE-BIN_3174</strain>
    </source>
</reference>
<protein>
    <recommendedName>
        <fullName evidence="1">F-box domain-containing protein</fullName>
    </recommendedName>
</protein>
<accession>A0A4R0RZR0</accession>
<name>A0A4R0RZR0_9APHY</name>
<dbReference type="AlphaFoldDB" id="A0A4R0RZR0"/>
<keyword evidence="3" id="KW-1185">Reference proteome</keyword>
<evidence type="ECO:0000313" key="2">
    <source>
        <dbReference type="EMBL" id="TCD70088.1"/>
    </source>
</evidence>
<dbReference type="Pfam" id="PF12937">
    <property type="entry name" value="F-box-like"/>
    <property type="match status" value="1"/>
</dbReference>
<evidence type="ECO:0000313" key="3">
    <source>
        <dbReference type="Proteomes" id="UP000292702"/>
    </source>
</evidence>
<dbReference type="InterPro" id="IPR036047">
    <property type="entry name" value="F-box-like_dom_sf"/>
</dbReference>